<dbReference type="InterPro" id="IPR058982">
    <property type="entry name" value="Beta-barrel_AprE"/>
</dbReference>
<dbReference type="PANTHER" id="PTHR30386:SF26">
    <property type="entry name" value="TRANSPORT PROTEIN COMB"/>
    <property type="match status" value="1"/>
</dbReference>
<evidence type="ECO:0000313" key="14">
    <source>
        <dbReference type="Proteomes" id="UP000026923"/>
    </source>
</evidence>
<keyword evidence="10" id="KW-0175">Coiled coil</keyword>
<evidence type="ECO:0000256" key="7">
    <source>
        <dbReference type="ARBA" id="ARBA00022989"/>
    </source>
</evidence>
<dbReference type="eggNOG" id="COG0845">
    <property type="taxonomic scope" value="Bacteria"/>
</dbReference>
<accession>A0A061JKS7</accession>
<evidence type="ECO:0000256" key="8">
    <source>
        <dbReference type="ARBA" id="ARBA00023136"/>
    </source>
</evidence>
<dbReference type="PRINTS" id="PR01490">
    <property type="entry name" value="RTXTOXIND"/>
</dbReference>
<sequence length="407" mass="44922">MALLILAALAWTFIGRIDQVVTAPGKVIPQDKVKIVQHLEGGIVKRVIARENTVVNAGDALLELDLATGGINLSEMNARMAALQFAKARLEAESKGTVPVFPEDLAKQFPDVAEAERWTYKARRDELAGALDALSGQSSQGRQRVTELQAKLAALKASLKLAAQELAVSEDLVKDKLTSQLEHFQRKNAVERLKGEVAMTQQAIPGAQAGQNETDARRREEEARFRRRAADELGEMERKLASLQQELARANRQEDRALIRAPIDGVVRNVRYQSTGNVVKPGEPIMEIVPLGEELVIEVNLNPSDRGYVSLNQPALVKISAYDYFRYGGLEGRVTAIAADTDTGKNEEHFYRVTISTTRAWLGTTPGQFPITPGMVGEVDIKAQSQSIFWLLIKPVLKLKHEAFREV</sequence>
<keyword evidence="8" id="KW-0472">Membrane</keyword>
<keyword evidence="3 9" id="KW-0813">Transport</keyword>
<comment type="similarity">
    <text evidence="2 9">Belongs to the membrane fusion protein (MFP) (TC 8.A.1) family.</text>
</comment>
<evidence type="ECO:0000256" key="1">
    <source>
        <dbReference type="ARBA" id="ARBA00004377"/>
    </source>
</evidence>
<feature type="domain" description="AprE-like long alpha-helical hairpin" evidence="11">
    <location>
        <begin position="72"/>
        <end position="251"/>
    </location>
</feature>
<keyword evidence="4 9" id="KW-1003">Cell membrane</keyword>
<dbReference type="EMBL" id="AMCZ02000049">
    <property type="protein sequence ID" value="EWC39198.1"/>
    <property type="molecule type" value="Genomic_DNA"/>
</dbReference>
<evidence type="ECO:0000259" key="11">
    <source>
        <dbReference type="Pfam" id="PF25994"/>
    </source>
</evidence>
<keyword evidence="7" id="KW-1133">Transmembrane helix</keyword>
<evidence type="ECO:0000256" key="10">
    <source>
        <dbReference type="SAM" id="Coils"/>
    </source>
</evidence>
<evidence type="ECO:0000256" key="2">
    <source>
        <dbReference type="ARBA" id="ARBA00009477"/>
    </source>
</evidence>
<protein>
    <recommendedName>
        <fullName evidence="9">Membrane fusion protein (MFP) family protein</fullName>
    </recommendedName>
</protein>
<comment type="caution">
    <text evidence="13">The sequence shown here is derived from an EMBL/GenBank/DDBJ whole genome shotgun (WGS) entry which is preliminary data.</text>
</comment>
<dbReference type="InterPro" id="IPR050739">
    <property type="entry name" value="MFP"/>
</dbReference>
<evidence type="ECO:0000259" key="12">
    <source>
        <dbReference type="Pfam" id="PF26002"/>
    </source>
</evidence>
<name>A0A061JKS7_STUST</name>
<dbReference type="GO" id="GO:0015031">
    <property type="term" value="P:protein transport"/>
    <property type="evidence" value="ECO:0007669"/>
    <property type="project" value="InterPro"/>
</dbReference>
<dbReference type="InterPro" id="IPR010129">
    <property type="entry name" value="T1SS_HlyD"/>
</dbReference>
<dbReference type="Gene3D" id="2.40.50.100">
    <property type="match status" value="1"/>
</dbReference>
<dbReference type="AlphaFoldDB" id="A0A061JKS7"/>
<comment type="subcellular location">
    <subcellularLocation>
        <location evidence="1 9">Cell inner membrane</location>
        <topology evidence="1 9">Single-pass membrane protein</topology>
    </subcellularLocation>
</comment>
<feature type="domain" description="AprE-like beta-barrel" evidence="12">
    <location>
        <begin position="295"/>
        <end position="383"/>
    </location>
</feature>
<dbReference type="HOGENOM" id="CLU_023976_8_0_6"/>
<keyword evidence="5 9" id="KW-0997">Cell inner membrane</keyword>
<evidence type="ECO:0000256" key="9">
    <source>
        <dbReference type="RuleBase" id="RU365093"/>
    </source>
</evidence>
<reference evidence="13 14" key="1">
    <citation type="journal article" date="2013" name="Genome Announc.">
        <title>Draft Genome of the Nitrogen-Fixing Bacterium Pseudomonas stutzeri Strain KOS6 Isolated from Industrial Hydrocarbon Sludge.</title>
        <authorList>
            <person name="Grigoryeva T.V."/>
            <person name="Laikov A.V."/>
            <person name="Naumova R.P."/>
            <person name="Manolov A.I."/>
            <person name="Larin A.K."/>
            <person name="Karpova I.Y."/>
            <person name="Semashko T.A."/>
            <person name="Alexeev D.G."/>
            <person name="Kostryukova E.S."/>
            <person name="Muller R."/>
            <person name="Govorun V.M."/>
        </authorList>
    </citation>
    <scope>NUCLEOTIDE SEQUENCE [LARGE SCALE GENOMIC DNA]</scope>
    <source>
        <strain evidence="13 14">KOS6</strain>
    </source>
</reference>
<gene>
    <name evidence="13" type="ORF">B597_021490</name>
</gene>
<dbReference type="Pfam" id="PF25994">
    <property type="entry name" value="HH_AprE"/>
    <property type="match status" value="1"/>
</dbReference>
<proteinExistence type="inferred from homology"/>
<dbReference type="Proteomes" id="UP000026923">
    <property type="component" value="Unassembled WGS sequence"/>
</dbReference>
<dbReference type="PANTHER" id="PTHR30386">
    <property type="entry name" value="MEMBRANE FUSION SUBUNIT OF EMRAB-TOLC MULTIDRUG EFFLUX PUMP"/>
    <property type="match status" value="1"/>
</dbReference>
<organism evidence="13 14">
    <name type="scientific">Stutzerimonas stutzeri KOS6</name>
    <dbReference type="NCBI Taxonomy" id="1218352"/>
    <lineage>
        <taxon>Bacteria</taxon>
        <taxon>Pseudomonadati</taxon>
        <taxon>Pseudomonadota</taxon>
        <taxon>Gammaproteobacteria</taxon>
        <taxon>Pseudomonadales</taxon>
        <taxon>Pseudomonadaceae</taxon>
        <taxon>Stutzerimonas</taxon>
    </lineage>
</organism>
<dbReference type="GO" id="GO:0005886">
    <property type="term" value="C:plasma membrane"/>
    <property type="evidence" value="ECO:0007669"/>
    <property type="project" value="UniProtKB-SubCell"/>
</dbReference>
<evidence type="ECO:0000313" key="13">
    <source>
        <dbReference type="EMBL" id="EWC39198.1"/>
    </source>
</evidence>
<dbReference type="Pfam" id="PF26002">
    <property type="entry name" value="Beta-barrel_AprE"/>
    <property type="match status" value="1"/>
</dbReference>
<dbReference type="Gene3D" id="2.40.30.170">
    <property type="match status" value="1"/>
</dbReference>
<evidence type="ECO:0000256" key="3">
    <source>
        <dbReference type="ARBA" id="ARBA00022448"/>
    </source>
</evidence>
<evidence type="ECO:0000256" key="4">
    <source>
        <dbReference type="ARBA" id="ARBA00022475"/>
    </source>
</evidence>
<feature type="coiled-coil region" evidence="10">
    <location>
        <begin position="226"/>
        <end position="260"/>
    </location>
</feature>
<dbReference type="InterPro" id="IPR058781">
    <property type="entry name" value="HH_AprE-like"/>
</dbReference>
<dbReference type="NCBIfam" id="TIGR01843">
    <property type="entry name" value="type_I_hlyD"/>
    <property type="match status" value="1"/>
</dbReference>
<evidence type="ECO:0000256" key="6">
    <source>
        <dbReference type="ARBA" id="ARBA00022692"/>
    </source>
</evidence>
<evidence type="ECO:0000256" key="5">
    <source>
        <dbReference type="ARBA" id="ARBA00022519"/>
    </source>
</evidence>
<keyword evidence="6" id="KW-0812">Transmembrane</keyword>